<dbReference type="EMBL" id="CAEZSV010000019">
    <property type="protein sequence ID" value="CAB4547163.1"/>
    <property type="molecule type" value="Genomic_DNA"/>
</dbReference>
<evidence type="ECO:0000259" key="1">
    <source>
        <dbReference type="Pfam" id="PF03972"/>
    </source>
</evidence>
<sequence length="413" mass="44266">MSEQVSNAQQLVHELVDLSTLNRSNELLERLEILLADFIICVVSGNRLQSRDSLLKNDGAIGLATRLASQSAFEDKDDLDWSAVNHPGSVVFAASFAIALEHPKFREHFLTSALAGMRASASAAHFFGPGHRKRWHITATAGTFGAVCAASAALNLDNVSAQRALHLAGTNMGGLGQVSRELQGTPRFNRAAAAALGVASAFGAYEGIPAIENLWDGDRGLLEVFDLAATITDGALIKDGITTVRVRTFPATGFIQSALLGVSQLAQRNSVSGELKSLTVTVNSGVFPILNDPKKERWWNLGLNCAAAWASKDPMVLTPAPQIEGLVHAVGGDVPLGSAHIRAETSEGVFELTIDEAPGLHLFAAHEVAWREAKWRSMVGDDYVEIVNCVQALISQQANDSTWVRINQFLREG</sequence>
<feature type="domain" description="MmgE/PrpD N-terminal" evidence="1">
    <location>
        <begin position="75"/>
        <end position="225"/>
    </location>
</feature>
<protein>
    <submittedName>
        <fullName evidence="2">Unannotated protein</fullName>
    </submittedName>
</protein>
<dbReference type="Pfam" id="PF03972">
    <property type="entry name" value="MmgE_PrpD_N"/>
    <property type="match status" value="1"/>
</dbReference>
<organism evidence="2">
    <name type="scientific">freshwater metagenome</name>
    <dbReference type="NCBI Taxonomy" id="449393"/>
    <lineage>
        <taxon>unclassified sequences</taxon>
        <taxon>metagenomes</taxon>
        <taxon>ecological metagenomes</taxon>
    </lineage>
</organism>
<gene>
    <name evidence="2" type="ORF">UFOPK1506_00194</name>
</gene>
<dbReference type="InterPro" id="IPR045336">
    <property type="entry name" value="MmgE_PrpD_N"/>
</dbReference>
<dbReference type="Gene3D" id="3.30.1330.120">
    <property type="entry name" value="2-methylcitrate dehydratase PrpD"/>
    <property type="match status" value="1"/>
</dbReference>
<dbReference type="SUPFAM" id="SSF103378">
    <property type="entry name" value="2-methylcitrate dehydratase PrpD"/>
    <property type="match status" value="1"/>
</dbReference>
<reference evidence="2" key="1">
    <citation type="submission" date="2020-05" db="EMBL/GenBank/DDBJ databases">
        <authorList>
            <person name="Chiriac C."/>
            <person name="Salcher M."/>
            <person name="Ghai R."/>
            <person name="Kavagutti S V."/>
        </authorList>
    </citation>
    <scope>NUCLEOTIDE SEQUENCE</scope>
</reference>
<accession>A0A6J6C9T0</accession>
<evidence type="ECO:0000313" key="2">
    <source>
        <dbReference type="EMBL" id="CAB4547163.1"/>
    </source>
</evidence>
<dbReference type="InterPro" id="IPR042183">
    <property type="entry name" value="MmgE/PrpD_sf_1"/>
</dbReference>
<dbReference type="InterPro" id="IPR036148">
    <property type="entry name" value="MmgE/PrpD_sf"/>
</dbReference>
<dbReference type="InterPro" id="IPR042188">
    <property type="entry name" value="MmgE/PrpD_sf_2"/>
</dbReference>
<name>A0A6J6C9T0_9ZZZZ</name>
<dbReference type="AlphaFoldDB" id="A0A6J6C9T0"/>
<dbReference type="GO" id="GO:0016829">
    <property type="term" value="F:lyase activity"/>
    <property type="evidence" value="ECO:0007669"/>
    <property type="project" value="InterPro"/>
</dbReference>
<proteinExistence type="predicted"/>
<dbReference type="Gene3D" id="1.10.4100.10">
    <property type="entry name" value="2-methylcitrate dehydratase PrpD"/>
    <property type="match status" value="1"/>
</dbReference>